<accession>A0A377R3W1</accession>
<organism evidence="1 2">
    <name type="scientific">Kingella potus</name>
    <dbReference type="NCBI Taxonomy" id="265175"/>
    <lineage>
        <taxon>Bacteria</taxon>
        <taxon>Pseudomonadati</taxon>
        <taxon>Pseudomonadota</taxon>
        <taxon>Betaproteobacteria</taxon>
        <taxon>Neisseriales</taxon>
        <taxon>Neisseriaceae</taxon>
        <taxon>Kingella</taxon>
    </lineage>
</organism>
<dbReference type="AlphaFoldDB" id="A0A377R3W1"/>
<evidence type="ECO:0000313" key="1">
    <source>
        <dbReference type="EMBL" id="STR03166.1"/>
    </source>
</evidence>
<dbReference type="Proteomes" id="UP000254293">
    <property type="component" value="Unassembled WGS sequence"/>
</dbReference>
<sequence length="48" mass="5182">MPPAGMTERHMEEAEAVTRRICAALDSLKTTLAFGQSGITILNADYAE</sequence>
<reference evidence="1 2" key="1">
    <citation type="submission" date="2018-06" db="EMBL/GenBank/DDBJ databases">
        <authorList>
            <consortium name="Pathogen Informatics"/>
            <person name="Doyle S."/>
        </authorList>
    </citation>
    <scope>NUCLEOTIDE SEQUENCE [LARGE SCALE GENOMIC DNA]</scope>
    <source>
        <strain evidence="1 2">NCTC13336</strain>
    </source>
</reference>
<gene>
    <name evidence="1" type="ORF">NCTC13336_02062</name>
</gene>
<name>A0A377R3W1_9NEIS</name>
<proteinExistence type="predicted"/>
<evidence type="ECO:0000313" key="2">
    <source>
        <dbReference type="Proteomes" id="UP000254293"/>
    </source>
</evidence>
<dbReference type="RefSeq" id="WP_244731312.1">
    <property type="nucleotide sequence ID" value="NZ_CP091516.1"/>
</dbReference>
<dbReference type="EMBL" id="UGJJ01000003">
    <property type="protein sequence ID" value="STR03166.1"/>
    <property type="molecule type" value="Genomic_DNA"/>
</dbReference>
<protein>
    <submittedName>
        <fullName evidence="1">Uncharacterized protein</fullName>
    </submittedName>
</protein>
<keyword evidence="2" id="KW-1185">Reference proteome</keyword>